<accession>A0ABW5YCC8</accession>
<dbReference type="RefSeq" id="WP_377185464.1">
    <property type="nucleotide sequence ID" value="NZ_JBHUPD010000002.1"/>
</dbReference>
<dbReference type="InterPro" id="IPR051081">
    <property type="entry name" value="HTH_MetalResp_TranReg"/>
</dbReference>
<dbReference type="EMBL" id="JBHUPD010000002">
    <property type="protein sequence ID" value="MFD2873089.1"/>
    <property type="molecule type" value="Genomic_DNA"/>
</dbReference>
<sequence>MAIHKTDQFSVTDQQMSALAKAMSHPARITILRILSERQRMTCGEIVDQLPLAQATVSHHLKDLVDVSLLNLIHEGKKSLYELNWRTWESFTNEFNFLLSLLNNEGKHAH</sequence>
<evidence type="ECO:0000256" key="1">
    <source>
        <dbReference type="ARBA" id="ARBA00023015"/>
    </source>
</evidence>
<evidence type="ECO:0000256" key="2">
    <source>
        <dbReference type="ARBA" id="ARBA00023125"/>
    </source>
</evidence>
<dbReference type="PANTHER" id="PTHR33154:SF15">
    <property type="entry name" value="REGULATORY PROTEIN ARSR"/>
    <property type="match status" value="1"/>
</dbReference>
<reference evidence="6" key="1">
    <citation type="journal article" date="2019" name="Int. J. Syst. Evol. Microbiol.">
        <title>The Global Catalogue of Microorganisms (GCM) 10K type strain sequencing project: providing services to taxonomists for standard genome sequencing and annotation.</title>
        <authorList>
            <consortium name="The Broad Institute Genomics Platform"/>
            <consortium name="The Broad Institute Genome Sequencing Center for Infectious Disease"/>
            <person name="Wu L."/>
            <person name="Ma J."/>
        </authorList>
    </citation>
    <scope>NUCLEOTIDE SEQUENCE [LARGE SCALE GENOMIC DNA]</scope>
    <source>
        <strain evidence="6">KCTC 22437</strain>
    </source>
</reference>
<name>A0ABW5YCC8_9SPHI</name>
<keyword evidence="1" id="KW-0805">Transcription regulation</keyword>
<evidence type="ECO:0000259" key="4">
    <source>
        <dbReference type="PROSITE" id="PS50987"/>
    </source>
</evidence>
<dbReference type="PROSITE" id="PS50987">
    <property type="entry name" value="HTH_ARSR_2"/>
    <property type="match status" value="1"/>
</dbReference>
<evidence type="ECO:0000256" key="3">
    <source>
        <dbReference type="ARBA" id="ARBA00023163"/>
    </source>
</evidence>
<dbReference type="PRINTS" id="PR00778">
    <property type="entry name" value="HTHARSR"/>
</dbReference>
<keyword evidence="6" id="KW-1185">Reference proteome</keyword>
<dbReference type="PANTHER" id="PTHR33154">
    <property type="entry name" value="TRANSCRIPTIONAL REGULATOR, ARSR FAMILY"/>
    <property type="match status" value="1"/>
</dbReference>
<dbReference type="CDD" id="cd00090">
    <property type="entry name" value="HTH_ARSR"/>
    <property type="match status" value="1"/>
</dbReference>
<dbReference type="Proteomes" id="UP001597557">
    <property type="component" value="Unassembled WGS sequence"/>
</dbReference>
<comment type="caution">
    <text evidence="5">The sequence shown here is derived from an EMBL/GenBank/DDBJ whole genome shotgun (WGS) entry which is preliminary data.</text>
</comment>
<dbReference type="InterPro" id="IPR036388">
    <property type="entry name" value="WH-like_DNA-bd_sf"/>
</dbReference>
<dbReference type="SUPFAM" id="SSF46785">
    <property type="entry name" value="Winged helix' DNA-binding domain"/>
    <property type="match status" value="1"/>
</dbReference>
<dbReference type="NCBIfam" id="NF033788">
    <property type="entry name" value="HTH_metalloreg"/>
    <property type="match status" value="1"/>
</dbReference>
<dbReference type="InterPro" id="IPR036390">
    <property type="entry name" value="WH_DNA-bd_sf"/>
</dbReference>
<dbReference type="InterPro" id="IPR011991">
    <property type="entry name" value="ArsR-like_HTH"/>
</dbReference>
<feature type="domain" description="HTH arsR-type" evidence="4">
    <location>
        <begin position="8"/>
        <end position="110"/>
    </location>
</feature>
<protein>
    <submittedName>
        <fullName evidence="5">ArsR/SmtB family transcription factor</fullName>
    </submittedName>
</protein>
<organism evidence="5 6">
    <name type="scientific">Mucilaginibacter ximonensis</name>
    <dbReference type="NCBI Taxonomy" id="538021"/>
    <lineage>
        <taxon>Bacteria</taxon>
        <taxon>Pseudomonadati</taxon>
        <taxon>Bacteroidota</taxon>
        <taxon>Sphingobacteriia</taxon>
        <taxon>Sphingobacteriales</taxon>
        <taxon>Sphingobacteriaceae</taxon>
        <taxon>Mucilaginibacter</taxon>
    </lineage>
</organism>
<evidence type="ECO:0000313" key="5">
    <source>
        <dbReference type="EMBL" id="MFD2873089.1"/>
    </source>
</evidence>
<keyword evidence="2" id="KW-0238">DNA-binding</keyword>
<dbReference type="SMART" id="SM00418">
    <property type="entry name" value="HTH_ARSR"/>
    <property type="match status" value="1"/>
</dbReference>
<dbReference type="Gene3D" id="1.10.10.10">
    <property type="entry name" value="Winged helix-like DNA-binding domain superfamily/Winged helix DNA-binding domain"/>
    <property type="match status" value="1"/>
</dbReference>
<evidence type="ECO:0000313" key="6">
    <source>
        <dbReference type="Proteomes" id="UP001597557"/>
    </source>
</evidence>
<dbReference type="Pfam" id="PF12840">
    <property type="entry name" value="HTH_20"/>
    <property type="match status" value="1"/>
</dbReference>
<dbReference type="InterPro" id="IPR001845">
    <property type="entry name" value="HTH_ArsR_DNA-bd_dom"/>
</dbReference>
<gene>
    <name evidence="5" type="ORF">ACFS5N_11455</name>
</gene>
<keyword evidence="3" id="KW-0804">Transcription</keyword>
<proteinExistence type="predicted"/>